<dbReference type="PANTHER" id="PTHR31213">
    <property type="entry name" value="OS08G0374000 PROTEIN-RELATED"/>
    <property type="match status" value="1"/>
</dbReference>
<dbReference type="GO" id="GO:0010427">
    <property type="term" value="F:abscisic acid binding"/>
    <property type="evidence" value="ECO:0007669"/>
    <property type="project" value="InterPro"/>
</dbReference>
<dbReference type="InterPro" id="IPR023393">
    <property type="entry name" value="START-like_dom_sf"/>
</dbReference>
<evidence type="ECO:0000259" key="3">
    <source>
        <dbReference type="Pfam" id="PF00407"/>
    </source>
</evidence>
<dbReference type="GO" id="GO:0009738">
    <property type="term" value="P:abscisic acid-activated signaling pathway"/>
    <property type="evidence" value="ECO:0007669"/>
    <property type="project" value="InterPro"/>
</dbReference>
<proteinExistence type="inferred from homology"/>
<evidence type="ECO:0000313" key="4">
    <source>
        <dbReference type="EMBL" id="ONK63368.1"/>
    </source>
</evidence>
<keyword evidence="2" id="KW-0568">Pathogenesis-related protein</keyword>
<feature type="domain" description="Bet v I/Major latex protein" evidence="3">
    <location>
        <begin position="1"/>
        <end position="153"/>
    </location>
</feature>
<protein>
    <recommendedName>
        <fullName evidence="3">Bet v I/Major latex protein domain-containing protein</fullName>
    </recommendedName>
</protein>
<dbReference type="GO" id="GO:0006952">
    <property type="term" value="P:defense response"/>
    <property type="evidence" value="ECO:0007669"/>
    <property type="project" value="UniProtKB-KW"/>
</dbReference>
<evidence type="ECO:0000256" key="1">
    <source>
        <dbReference type="ARBA" id="ARBA00009744"/>
    </source>
</evidence>
<evidence type="ECO:0000313" key="5">
    <source>
        <dbReference type="Proteomes" id="UP000243459"/>
    </source>
</evidence>
<dbReference type="Gramene" id="ONK63368">
    <property type="protein sequence ID" value="ONK63368"/>
    <property type="gene ID" value="A4U43_C07F14410"/>
</dbReference>
<dbReference type="SUPFAM" id="SSF55961">
    <property type="entry name" value="Bet v1-like"/>
    <property type="match status" value="1"/>
</dbReference>
<dbReference type="AlphaFoldDB" id="A0A5P1EBY0"/>
<dbReference type="InterPro" id="IPR000916">
    <property type="entry name" value="Bet_v_I/MLP"/>
</dbReference>
<dbReference type="GO" id="GO:0005634">
    <property type="term" value="C:nucleus"/>
    <property type="evidence" value="ECO:0007669"/>
    <property type="project" value="TreeGrafter"/>
</dbReference>
<dbReference type="PROSITE" id="PS00451">
    <property type="entry name" value="PATHOGENESIS_BETVI"/>
    <property type="match status" value="1"/>
</dbReference>
<dbReference type="GO" id="GO:0005737">
    <property type="term" value="C:cytoplasm"/>
    <property type="evidence" value="ECO:0007669"/>
    <property type="project" value="TreeGrafter"/>
</dbReference>
<dbReference type="FunFam" id="3.30.530.20:FF:000007">
    <property type="entry name" value="Major pollen allergen Bet v 1-A"/>
    <property type="match status" value="1"/>
</dbReference>
<dbReference type="Proteomes" id="UP000243459">
    <property type="component" value="Chromosome 7"/>
</dbReference>
<reference evidence="5" key="1">
    <citation type="journal article" date="2017" name="Nat. Commun.">
        <title>The asparagus genome sheds light on the origin and evolution of a young Y chromosome.</title>
        <authorList>
            <person name="Harkess A."/>
            <person name="Zhou J."/>
            <person name="Xu C."/>
            <person name="Bowers J.E."/>
            <person name="Van der Hulst R."/>
            <person name="Ayyampalayam S."/>
            <person name="Mercati F."/>
            <person name="Riccardi P."/>
            <person name="McKain M.R."/>
            <person name="Kakrana A."/>
            <person name="Tang H."/>
            <person name="Ray J."/>
            <person name="Groenendijk J."/>
            <person name="Arikit S."/>
            <person name="Mathioni S.M."/>
            <person name="Nakano M."/>
            <person name="Shan H."/>
            <person name="Telgmann-Rauber A."/>
            <person name="Kanno A."/>
            <person name="Yue Z."/>
            <person name="Chen H."/>
            <person name="Li W."/>
            <person name="Chen Y."/>
            <person name="Xu X."/>
            <person name="Zhang Y."/>
            <person name="Luo S."/>
            <person name="Chen H."/>
            <person name="Gao J."/>
            <person name="Mao Z."/>
            <person name="Pires J.C."/>
            <person name="Luo M."/>
            <person name="Kudrna D."/>
            <person name="Wing R.A."/>
            <person name="Meyers B.C."/>
            <person name="Yi K."/>
            <person name="Kong H."/>
            <person name="Lavrijsen P."/>
            <person name="Sunseri F."/>
            <person name="Falavigna A."/>
            <person name="Ye Y."/>
            <person name="Leebens-Mack J.H."/>
            <person name="Chen G."/>
        </authorList>
    </citation>
    <scope>NUCLEOTIDE SEQUENCE [LARGE SCALE GENOMIC DNA]</scope>
    <source>
        <strain evidence="5">cv. DH0086</strain>
    </source>
</reference>
<dbReference type="OrthoDB" id="1500546at2759"/>
<dbReference type="PANTHER" id="PTHR31213:SF201">
    <property type="entry name" value="OS03G0300400 PROTEIN"/>
    <property type="match status" value="1"/>
</dbReference>
<sequence>MSSGSWSHEVAANVPAGRLFKAAMLDWHNLGPKIAPDFIASGSVVSGDGAVGAVREIKINNPALPFSYVKERLDFIDHDKFEVKQTLVEGGGLGKMFESATTHFKFEPSSNGGCVVKVTATYKILPGVADESAKAKEGITNHMKAAEAYLLANPTAYA</sequence>
<gene>
    <name evidence="4" type="ORF">A4U43_C07F14410</name>
</gene>
<accession>A0A5P1EBY0</accession>
<evidence type="ECO:0000256" key="2">
    <source>
        <dbReference type="RuleBase" id="RU000409"/>
    </source>
</evidence>
<dbReference type="InterPro" id="IPR050279">
    <property type="entry name" value="Plant_def-hormone_signal"/>
</dbReference>
<dbReference type="OMA" id="VRHRINE"/>
<name>A0A5P1EBY0_ASPOF</name>
<dbReference type="PRINTS" id="PR00634">
    <property type="entry name" value="BETALLERGEN"/>
</dbReference>
<keyword evidence="5" id="KW-1185">Reference proteome</keyword>
<dbReference type="CDD" id="cd07816">
    <property type="entry name" value="Bet_v1-like"/>
    <property type="match status" value="1"/>
</dbReference>
<organism evidence="4 5">
    <name type="scientific">Asparagus officinalis</name>
    <name type="common">Garden asparagus</name>
    <dbReference type="NCBI Taxonomy" id="4686"/>
    <lineage>
        <taxon>Eukaryota</taxon>
        <taxon>Viridiplantae</taxon>
        <taxon>Streptophyta</taxon>
        <taxon>Embryophyta</taxon>
        <taxon>Tracheophyta</taxon>
        <taxon>Spermatophyta</taxon>
        <taxon>Magnoliopsida</taxon>
        <taxon>Liliopsida</taxon>
        <taxon>Asparagales</taxon>
        <taxon>Asparagaceae</taxon>
        <taxon>Asparagoideae</taxon>
        <taxon>Asparagus</taxon>
    </lineage>
</organism>
<dbReference type="GO" id="GO:0004864">
    <property type="term" value="F:protein phosphatase inhibitor activity"/>
    <property type="evidence" value="ECO:0007669"/>
    <property type="project" value="InterPro"/>
</dbReference>
<keyword evidence="2" id="KW-0611">Plant defense</keyword>
<dbReference type="EMBL" id="CM007387">
    <property type="protein sequence ID" value="ONK63368.1"/>
    <property type="molecule type" value="Genomic_DNA"/>
</dbReference>
<dbReference type="GO" id="GO:0038023">
    <property type="term" value="F:signaling receptor activity"/>
    <property type="evidence" value="ECO:0007669"/>
    <property type="project" value="InterPro"/>
</dbReference>
<dbReference type="Gene3D" id="3.30.530.20">
    <property type="match status" value="1"/>
</dbReference>
<dbReference type="InterPro" id="IPR024949">
    <property type="entry name" value="Bet_v_I_allergen"/>
</dbReference>
<comment type="similarity">
    <text evidence="1 2">Belongs to the BetVI family.</text>
</comment>
<dbReference type="Pfam" id="PF00407">
    <property type="entry name" value="Bet_v_1"/>
    <property type="match status" value="1"/>
</dbReference>